<feature type="compositionally biased region" description="Basic residues" evidence="1">
    <location>
        <begin position="209"/>
        <end position="221"/>
    </location>
</feature>
<dbReference type="PANTHER" id="PTHR38645">
    <property type="entry name" value="CHROMOSOME 9, WHOLE GENOME SHOTGUN SEQUENCE"/>
    <property type="match status" value="1"/>
</dbReference>
<organism evidence="2 3">
    <name type="scientific">Metschnikowia bicuspidata</name>
    <dbReference type="NCBI Taxonomy" id="27322"/>
    <lineage>
        <taxon>Eukaryota</taxon>
        <taxon>Fungi</taxon>
        <taxon>Dikarya</taxon>
        <taxon>Ascomycota</taxon>
        <taxon>Saccharomycotina</taxon>
        <taxon>Pichiomycetes</taxon>
        <taxon>Metschnikowiaceae</taxon>
        <taxon>Metschnikowia</taxon>
    </lineage>
</organism>
<gene>
    <name evidence="2" type="ORF">METBISCDRAFT_23107</name>
</gene>
<dbReference type="PANTHER" id="PTHR38645:SF1">
    <property type="entry name" value="YALI0F12243P"/>
    <property type="match status" value="1"/>
</dbReference>
<name>A0A4P9ZD60_9ASCO</name>
<evidence type="ECO:0000256" key="1">
    <source>
        <dbReference type="SAM" id="MobiDB-lite"/>
    </source>
</evidence>
<proteinExistence type="predicted"/>
<feature type="region of interest" description="Disordered" evidence="1">
    <location>
        <begin position="200"/>
        <end position="262"/>
    </location>
</feature>
<evidence type="ECO:0000313" key="2">
    <source>
        <dbReference type="EMBL" id="RKP30678.1"/>
    </source>
</evidence>
<reference evidence="3" key="1">
    <citation type="journal article" date="2018" name="Nat. Microbiol.">
        <title>Leveraging single-cell genomics to expand the fungal tree of life.</title>
        <authorList>
            <person name="Ahrendt S.R."/>
            <person name="Quandt C.A."/>
            <person name="Ciobanu D."/>
            <person name="Clum A."/>
            <person name="Salamov A."/>
            <person name="Andreopoulos B."/>
            <person name="Cheng J.F."/>
            <person name="Woyke T."/>
            <person name="Pelin A."/>
            <person name="Henrissat B."/>
            <person name="Reynolds N.K."/>
            <person name="Benny G.L."/>
            <person name="Smith M.E."/>
            <person name="James T.Y."/>
            <person name="Grigoriev I.V."/>
        </authorList>
    </citation>
    <scope>NUCLEOTIDE SEQUENCE [LARGE SCALE GENOMIC DNA]</scope>
    <source>
        <strain evidence="3">Baker2002</strain>
    </source>
</reference>
<protein>
    <submittedName>
        <fullName evidence="2">Uncharacterized protein</fullName>
    </submittedName>
</protein>
<evidence type="ECO:0000313" key="3">
    <source>
        <dbReference type="Proteomes" id="UP000268321"/>
    </source>
</evidence>
<accession>A0A4P9ZD60</accession>
<feature type="compositionally biased region" description="Basic and acidic residues" evidence="1">
    <location>
        <begin position="237"/>
        <end position="246"/>
    </location>
</feature>
<keyword evidence="3" id="KW-1185">Reference proteome</keyword>
<dbReference type="Pfam" id="PF15251">
    <property type="entry name" value="TAPR1-like"/>
    <property type="match status" value="1"/>
</dbReference>
<dbReference type="AlphaFoldDB" id="A0A4P9ZD60"/>
<sequence length="262" mass="28461">MDLSTLSSDLPATSNIEHITVSGLNANLAGQFKSAAKSVTSLYNTSKEASASKAAFSEAARAVASLYRAGTECNLLLMHKGYLGCLDDLLHSIANGDDVENWVLSKRAELVNYYNQKENRDATLGDSPTKPQTVIPHLSSVTATNNASAPIGGTEIGPTVGCPPISITDSANFDPERIMSMEGGFEMTLDLATELRFRPSFPPLSMTYKSRKGRKETRRKPVSLIPESVASSEESDGDHLDPVEQKRRSRAANMEPKRRKRD</sequence>
<dbReference type="Proteomes" id="UP000268321">
    <property type="component" value="Unassembled WGS sequence"/>
</dbReference>
<dbReference type="EMBL" id="ML004454">
    <property type="protein sequence ID" value="RKP30678.1"/>
    <property type="molecule type" value="Genomic_DNA"/>
</dbReference>
<dbReference type="OrthoDB" id="21418at2759"/>
<dbReference type="InterPro" id="IPR029196">
    <property type="entry name" value="HAPSTR1-like"/>
</dbReference>